<dbReference type="CDD" id="cd16936">
    <property type="entry name" value="HATPase_RsbW-like"/>
    <property type="match status" value="1"/>
</dbReference>
<evidence type="ECO:0000313" key="3">
    <source>
        <dbReference type="EMBL" id="MFB9556683.1"/>
    </source>
</evidence>
<evidence type="ECO:0000259" key="2">
    <source>
        <dbReference type="Pfam" id="PF13581"/>
    </source>
</evidence>
<name>A0ABV5QT23_9ACTN</name>
<gene>
    <name evidence="3" type="ORF">ACFFTP_21135</name>
</gene>
<dbReference type="InterPro" id="IPR050267">
    <property type="entry name" value="Anti-sigma-factor_SerPK"/>
</dbReference>
<feature type="domain" description="Histidine kinase/HSP90-like ATPase" evidence="2">
    <location>
        <begin position="32"/>
        <end position="137"/>
    </location>
</feature>
<keyword evidence="1" id="KW-0723">Serine/threonine-protein kinase</keyword>
<comment type="caution">
    <text evidence="3">The sequence shown here is derived from an EMBL/GenBank/DDBJ whole genome shotgun (WGS) entry which is preliminary data.</text>
</comment>
<dbReference type="PANTHER" id="PTHR35526:SF3">
    <property type="entry name" value="ANTI-SIGMA-F FACTOR RSBW"/>
    <property type="match status" value="1"/>
</dbReference>
<dbReference type="Gene3D" id="3.30.565.10">
    <property type="entry name" value="Histidine kinase-like ATPase, C-terminal domain"/>
    <property type="match status" value="1"/>
</dbReference>
<dbReference type="Pfam" id="PF13581">
    <property type="entry name" value="HATPase_c_2"/>
    <property type="match status" value="1"/>
</dbReference>
<dbReference type="Proteomes" id="UP001589716">
    <property type="component" value="Unassembled WGS sequence"/>
</dbReference>
<dbReference type="RefSeq" id="WP_345484864.1">
    <property type="nucleotide sequence ID" value="NZ_BAAAWU010000001.1"/>
</dbReference>
<dbReference type="PANTHER" id="PTHR35526">
    <property type="entry name" value="ANTI-SIGMA-F FACTOR RSBW-RELATED"/>
    <property type="match status" value="1"/>
</dbReference>
<proteinExistence type="predicted"/>
<keyword evidence="1" id="KW-0418">Kinase</keyword>
<dbReference type="SUPFAM" id="SSF55874">
    <property type="entry name" value="ATPase domain of HSP90 chaperone/DNA topoisomerase II/histidine kinase"/>
    <property type="match status" value="1"/>
</dbReference>
<dbReference type="InterPro" id="IPR036890">
    <property type="entry name" value="HATPase_C_sf"/>
</dbReference>
<keyword evidence="4" id="KW-1185">Reference proteome</keyword>
<dbReference type="EMBL" id="JBHMCT010000013">
    <property type="protein sequence ID" value="MFB9556683.1"/>
    <property type="molecule type" value="Genomic_DNA"/>
</dbReference>
<evidence type="ECO:0000313" key="4">
    <source>
        <dbReference type="Proteomes" id="UP001589716"/>
    </source>
</evidence>
<keyword evidence="1" id="KW-0808">Transferase</keyword>
<accession>A0ABV5QT23</accession>
<protein>
    <submittedName>
        <fullName evidence="3">ATP-binding protein</fullName>
    </submittedName>
</protein>
<dbReference type="InterPro" id="IPR003594">
    <property type="entry name" value="HATPase_dom"/>
</dbReference>
<evidence type="ECO:0000256" key="1">
    <source>
        <dbReference type="ARBA" id="ARBA00022527"/>
    </source>
</evidence>
<organism evidence="3 4">
    <name type="scientific">Streptomyces roseoviridis</name>
    <dbReference type="NCBI Taxonomy" id="67361"/>
    <lineage>
        <taxon>Bacteria</taxon>
        <taxon>Bacillati</taxon>
        <taxon>Actinomycetota</taxon>
        <taxon>Actinomycetes</taxon>
        <taxon>Kitasatosporales</taxon>
        <taxon>Streptomycetaceae</taxon>
        <taxon>Streptomyces</taxon>
    </lineage>
</organism>
<reference evidence="3 4" key="1">
    <citation type="submission" date="2024-09" db="EMBL/GenBank/DDBJ databases">
        <authorList>
            <person name="Sun Q."/>
            <person name="Mori K."/>
        </authorList>
    </citation>
    <scope>NUCLEOTIDE SEQUENCE [LARGE SCALE GENOMIC DNA]</scope>
    <source>
        <strain evidence="3 4">JCM 4414</strain>
    </source>
</reference>
<dbReference type="GO" id="GO:0005524">
    <property type="term" value="F:ATP binding"/>
    <property type="evidence" value="ECO:0007669"/>
    <property type="project" value="UniProtKB-KW"/>
</dbReference>
<keyword evidence="3" id="KW-0547">Nucleotide-binding</keyword>
<sequence>MSTGEETVTTRRSARYELAEGPGMLAECRALTQRALAAWFGRAGTRGREPVEDVLLLVSEVVTNARLHGGAPYELCLEGRGRALWVQVSDGNPRRPVPHGPHRPGRPSGHGLYLLQRLAAQWGTVPRGRAGKTVWFTVDVLR</sequence>
<keyword evidence="3" id="KW-0067">ATP-binding</keyword>